<organism evidence="3 4">
    <name type="scientific">Chloropicon roscoffensis</name>
    <dbReference type="NCBI Taxonomy" id="1461544"/>
    <lineage>
        <taxon>Eukaryota</taxon>
        <taxon>Viridiplantae</taxon>
        <taxon>Chlorophyta</taxon>
        <taxon>Chloropicophyceae</taxon>
        <taxon>Chloropicales</taxon>
        <taxon>Chloropicaceae</taxon>
        <taxon>Chloropicon</taxon>
    </lineage>
</organism>
<dbReference type="Proteomes" id="UP001472866">
    <property type="component" value="Chromosome 10"/>
</dbReference>
<evidence type="ECO:0000313" key="3">
    <source>
        <dbReference type="EMBL" id="WZN64835.1"/>
    </source>
</evidence>
<name>A0AAX4PGR9_9CHLO</name>
<feature type="compositionally biased region" description="Low complexity" evidence="1">
    <location>
        <begin position="71"/>
        <end position="85"/>
    </location>
</feature>
<evidence type="ECO:0000256" key="1">
    <source>
        <dbReference type="SAM" id="MobiDB-lite"/>
    </source>
</evidence>
<feature type="signal peptide" evidence="2">
    <location>
        <begin position="1"/>
        <end position="27"/>
    </location>
</feature>
<evidence type="ECO:0000256" key="2">
    <source>
        <dbReference type="SAM" id="SignalP"/>
    </source>
</evidence>
<evidence type="ECO:0000313" key="4">
    <source>
        <dbReference type="Proteomes" id="UP001472866"/>
    </source>
</evidence>
<protein>
    <submittedName>
        <fullName evidence="3">Uncharacterized protein</fullName>
    </submittedName>
</protein>
<sequence>MEAVAKGGARAVTFLLVVAAALAGVCAAREVEKAERDEIIVGTDLFAAELDAIDKSWGDRLNATTELGTAPANETSEPTSTSSPAELHEAVDFLLALDATKGQREEGLVRR</sequence>
<feature type="region of interest" description="Disordered" evidence="1">
    <location>
        <begin position="64"/>
        <end position="85"/>
    </location>
</feature>
<keyword evidence="2" id="KW-0732">Signal</keyword>
<dbReference type="AlphaFoldDB" id="A0AAX4PGR9"/>
<accession>A0AAX4PGR9</accession>
<dbReference type="EMBL" id="CP151510">
    <property type="protein sequence ID" value="WZN64835.1"/>
    <property type="molecule type" value="Genomic_DNA"/>
</dbReference>
<feature type="chain" id="PRO_5043556518" evidence="2">
    <location>
        <begin position="28"/>
        <end position="111"/>
    </location>
</feature>
<gene>
    <name evidence="3" type="ORF">HKI87_10g63920</name>
</gene>
<reference evidence="3 4" key="1">
    <citation type="submission" date="2024-03" db="EMBL/GenBank/DDBJ databases">
        <title>Complete genome sequence of the green alga Chloropicon roscoffensis RCC1871.</title>
        <authorList>
            <person name="Lemieux C."/>
            <person name="Pombert J.-F."/>
            <person name="Otis C."/>
            <person name="Turmel M."/>
        </authorList>
    </citation>
    <scope>NUCLEOTIDE SEQUENCE [LARGE SCALE GENOMIC DNA]</scope>
    <source>
        <strain evidence="3 4">RCC1871</strain>
    </source>
</reference>
<proteinExistence type="predicted"/>
<keyword evidence="4" id="KW-1185">Reference proteome</keyword>